<dbReference type="Pfam" id="PF01609">
    <property type="entry name" value="DDE_Tnp_1"/>
    <property type="match status" value="1"/>
</dbReference>
<sequence>MLRFKDTVILSEINGFFTSSEKAMDTIFTTIRSLTFSDTKFGFSQACNHKYTNHGKLALLLLFPFFEVKTSWHYSNSGLSRILYCGKDVFYRLLNDSSINWRNLAYSLNMQLIRKVQKSTDSTNLNPTCLIFDDTDLPKTGRKIELISRIYSHVSHTFNIGFKGLFMGYHDGKSFFSLDFSLHGEKGKNQSKPYGFTPIQIKKQYAKKRHKTSMGSERVNDYHLSKIESMIKMIRLAITKGIRFDYVLTDSWFTCFELIKFIVTRRIGCHFIGMIKMGKTRYEAFGKSLTSKEIIDLLRRKKKTKRSKLIGYYYAETIVDFKGVRVKLFFCKASHKGNWNGMMTTNTELTFEQAYKIYSTRWSVEVFFKESKQHLGLGKCQSQDFDAQIASTTLCMVQYNILSVIKRVNDYETLGELFRASQKDALKLTIAEQVWLIITEILSELSEMFNVEIELLMEKLFAENDKLTRYLNLNSLLQAG</sequence>
<dbReference type="GO" id="GO:0004803">
    <property type="term" value="F:transposase activity"/>
    <property type="evidence" value="ECO:0007669"/>
    <property type="project" value="InterPro"/>
</dbReference>
<dbReference type="GO" id="GO:0003677">
    <property type="term" value="F:DNA binding"/>
    <property type="evidence" value="ECO:0007669"/>
    <property type="project" value="InterPro"/>
</dbReference>
<keyword evidence="4" id="KW-0540">Nuclease</keyword>
<accession>A0A2W7NGL2</accession>
<feature type="domain" description="Transposase IS4-like" evidence="1">
    <location>
        <begin position="230"/>
        <end position="399"/>
    </location>
</feature>
<dbReference type="EMBL" id="QKZK01000009">
    <property type="protein sequence ID" value="PZX17337.1"/>
    <property type="molecule type" value="Genomic_DNA"/>
</dbReference>
<keyword evidence="4" id="KW-0378">Hydrolase</keyword>
<comment type="caution">
    <text evidence="4">The sequence shown here is derived from an EMBL/GenBank/DDBJ whole genome shotgun (WGS) entry which is preliminary data.</text>
</comment>
<evidence type="ECO:0000313" key="4">
    <source>
        <dbReference type="EMBL" id="PZX17337.1"/>
    </source>
</evidence>
<dbReference type="RefSeq" id="WP_111445080.1">
    <property type="nucleotide sequence ID" value="NZ_QKZK01000009.1"/>
</dbReference>
<proteinExistence type="predicted"/>
<evidence type="ECO:0000313" key="5">
    <source>
        <dbReference type="Proteomes" id="UP000249239"/>
    </source>
</evidence>
<dbReference type="EMBL" id="QKZK01000035">
    <property type="protein sequence ID" value="PZX11859.1"/>
    <property type="molecule type" value="Genomic_DNA"/>
</dbReference>
<evidence type="ECO:0000313" key="2">
    <source>
        <dbReference type="EMBL" id="PZX11859.1"/>
    </source>
</evidence>
<name>A0A2W7NGL2_9BACT</name>
<dbReference type="SUPFAM" id="SSF53098">
    <property type="entry name" value="Ribonuclease H-like"/>
    <property type="match status" value="1"/>
</dbReference>
<dbReference type="InterPro" id="IPR002559">
    <property type="entry name" value="Transposase_11"/>
</dbReference>
<dbReference type="InterPro" id="IPR012337">
    <property type="entry name" value="RNaseH-like_sf"/>
</dbReference>
<dbReference type="GO" id="GO:0006313">
    <property type="term" value="P:DNA transposition"/>
    <property type="evidence" value="ECO:0007669"/>
    <property type="project" value="InterPro"/>
</dbReference>
<dbReference type="Proteomes" id="UP000249239">
    <property type="component" value="Unassembled WGS sequence"/>
</dbReference>
<protein>
    <submittedName>
        <fullName evidence="4">DDE superfamily endonuclease</fullName>
    </submittedName>
</protein>
<dbReference type="EMBL" id="QKZK01000011">
    <property type="protein sequence ID" value="PZX16914.1"/>
    <property type="molecule type" value="Genomic_DNA"/>
</dbReference>
<evidence type="ECO:0000313" key="3">
    <source>
        <dbReference type="EMBL" id="PZX16914.1"/>
    </source>
</evidence>
<keyword evidence="5" id="KW-1185">Reference proteome</keyword>
<dbReference type="GO" id="GO:0004519">
    <property type="term" value="F:endonuclease activity"/>
    <property type="evidence" value="ECO:0007669"/>
    <property type="project" value="UniProtKB-KW"/>
</dbReference>
<reference evidence="4 5" key="1">
    <citation type="submission" date="2018-06" db="EMBL/GenBank/DDBJ databases">
        <title>Genomic Encyclopedia of Archaeal and Bacterial Type Strains, Phase II (KMG-II): from individual species to whole genera.</title>
        <authorList>
            <person name="Goeker M."/>
        </authorList>
    </citation>
    <scope>NUCLEOTIDE SEQUENCE [LARGE SCALE GENOMIC DNA]</scope>
    <source>
        <strain evidence="4 5">DSM 6779</strain>
    </source>
</reference>
<organism evidence="4 5">
    <name type="scientific">Breznakibacter xylanolyticus</name>
    <dbReference type="NCBI Taxonomy" id="990"/>
    <lineage>
        <taxon>Bacteria</taxon>
        <taxon>Pseudomonadati</taxon>
        <taxon>Bacteroidota</taxon>
        <taxon>Bacteroidia</taxon>
        <taxon>Marinilabiliales</taxon>
        <taxon>Marinilabiliaceae</taxon>
        <taxon>Breznakibacter</taxon>
    </lineage>
</organism>
<keyword evidence="4" id="KW-0255">Endonuclease</keyword>
<dbReference type="AlphaFoldDB" id="A0A2W7NGL2"/>
<evidence type="ECO:0000259" key="1">
    <source>
        <dbReference type="Pfam" id="PF01609"/>
    </source>
</evidence>
<gene>
    <name evidence="4" type="ORF">LX69_01386</name>
    <name evidence="3" type="ORF">LX69_01729</name>
    <name evidence="2" type="ORF">LX69_03005</name>
</gene>
<dbReference type="OrthoDB" id="870068at2"/>